<accession>A0AAE1U726</accession>
<evidence type="ECO:0000313" key="1">
    <source>
        <dbReference type="EMBL" id="KAK4310371.1"/>
    </source>
</evidence>
<dbReference type="EMBL" id="JAWZYT010001645">
    <property type="protein sequence ID" value="KAK4310371.1"/>
    <property type="molecule type" value="Genomic_DNA"/>
</dbReference>
<dbReference type="AlphaFoldDB" id="A0AAE1U726"/>
<gene>
    <name evidence="1" type="ORF">Pmani_018064</name>
</gene>
<reference evidence="1" key="1">
    <citation type="submission" date="2023-11" db="EMBL/GenBank/DDBJ databases">
        <title>Genome assemblies of two species of porcelain crab, Petrolisthes cinctipes and Petrolisthes manimaculis (Anomura: Porcellanidae).</title>
        <authorList>
            <person name="Angst P."/>
        </authorList>
    </citation>
    <scope>NUCLEOTIDE SEQUENCE</scope>
    <source>
        <strain evidence="1">PB745_02</strain>
        <tissue evidence="1">Gill</tissue>
    </source>
</reference>
<name>A0AAE1U726_9EUCA</name>
<comment type="caution">
    <text evidence="1">The sequence shown here is derived from an EMBL/GenBank/DDBJ whole genome shotgun (WGS) entry which is preliminary data.</text>
</comment>
<dbReference type="Proteomes" id="UP001292094">
    <property type="component" value="Unassembled WGS sequence"/>
</dbReference>
<protein>
    <submittedName>
        <fullName evidence="1">Uncharacterized protein</fullName>
    </submittedName>
</protein>
<evidence type="ECO:0000313" key="2">
    <source>
        <dbReference type="Proteomes" id="UP001292094"/>
    </source>
</evidence>
<proteinExistence type="predicted"/>
<organism evidence="1 2">
    <name type="scientific">Petrolisthes manimaculis</name>
    <dbReference type="NCBI Taxonomy" id="1843537"/>
    <lineage>
        <taxon>Eukaryota</taxon>
        <taxon>Metazoa</taxon>
        <taxon>Ecdysozoa</taxon>
        <taxon>Arthropoda</taxon>
        <taxon>Crustacea</taxon>
        <taxon>Multicrustacea</taxon>
        <taxon>Malacostraca</taxon>
        <taxon>Eumalacostraca</taxon>
        <taxon>Eucarida</taxon>
        <taxon>Decapoda</taxon>
        <taxon>Pleocyemata</taxon>
        <taxon>Anomura</taxon>
        <taxon>Galatheoidea</taxon>
        <taxon>Porcellanidae</taxon>
        <taxon>Petrolisthes</taxon>
    </lineage>
</organism>
<keyword evidence="2" id="KW-1185">Reference proteome</keyword>
<sequence length="67" mass="7768">MGKLFSKGLTSGCNSVLIPSSEKLHLTQLLCMFYSTCSLRTNHICRLLNIRLWSADEQETRQQYQHH</sequence>